<gene>
    <name evidence="3" type="ORF">DWY20_10670</name>
    <name evidence="2" type="ORF">K8U81_02695</name>
</gene>
<organism evidence="3 4">
    <name type="scientific">Phocaeicola coprocola</name>
    <dbReference type="NCBI Taxonomy" id="310298"/>
    <lineage>
        <taxon>Bacteria</taxon>
        <taxon>Pseudomonadati</taxon>
        <taxon>Bacteroidota</taxon>
        <taxon>Bacteroidia</taxon>
        <taxon>Bacteroidales</taxon>
        <taxon>Bacteroidaceae</taxon>
        <taxon>Phocaeicola</taxon>
    </lineage>
</organism>
<dbReference type="Pfam" id="PF13858">
    <property type="entry name" value="DUF4199"/>
    <property type="match status" value="1"/>
</dbReference>
<dbReference type="Proteomes" id="UP000718012">
    <property type="component" value="Unassembled WGS sequence"/>
</dbReference>
<evidence type="ECO:0000313" key="3">
    <source>
        <dbReference type="EMBL" id="RGR94151.1"/>
    </source>
</evidence>
<evidence type="ECO:0000313" key="2">
    <source>
        <dbReference type="EMBL" id="HJF07088.1"/>
    </source>
</evidence>
<feature type="transmembrane region" description="Helical" evidence="1">
    <location>
        <begin position="39"/>
        <end position="59"/>
    </location>
</feature>
<feature type="transmembrane region" description="Helical" evidence="1">
    <location>
        <begin position="12"/>
        <end position="33"/>
    </location>
</feature>
<reference evidence="2" key="2">
    <citation type="journal article" date="2021" name="PeerJ">
        <title>Extensive microbial diversity within the chicken gut microbiome revealed by metagenomics and culture.</title>
        <authorList>
            <person name="Gilroy R."/>
            <person name="Ravi A."/>
            <person name="Getino M."/>
            <person name="Pursley I."/>
            <person name="Horton D.L."/>
            <person name="Alikhan N.F."/>
            <person name="Baker D."/>
            <person name="Gharbi K."/>
            <person name="Hall N."/>
            <person name="Watson M."/>
            <person name="Adriaenssens E.M."/>
            <person name="Foster-Nyarko E."/>
            <person name="Jarju S."/>
            <person name="Secka A."/>
            <person name="Antonio M."/>
            <person name="Oren A."/>
            <person name="Chaudhuri R.R."/>
            <person name="La Ragione R."/>
            <person name="Hildebrand F."/>
            <person name="Pallen M.J."/>
        </authorList>
    </citation>
    <scope>NUCLEOTIDE SEQUENCE</scope>
    <source>
        <strain evidence="2">CHK165-8395</strain>
    </source>
</reference>
<dbReference type="EMBL" id="DYXD01000051">
    <property type="protein sequence ID" value="HJF07088.1"/>
    <property type="molecule type" value="Genomic_DNA"/>
</dbReference>
<dbReference type="InterPro" id="IPR025250">
    <property type="entry name" value="DUF4199"/>
</dbReference>
<dbReference type="Proteomes" id="UP000285864">
    <property type="component" value="Unassembled WGS sequence"/>
</dbReference>
<evidence type="ECO:0000313" key="4">
    <source>
        <dbReference type="Proteomes" id="UP000285864"/>
    </source>
</evidence>
<dbReference type="EMBL" id="QRUU01000048">
    <property type="protein sequence ID" value="RGR94151.1"/>
    <property type="molecule type" value="Genomic_DNA"/>
</dbReference>
<reference evidence="2" key="3">
    <citation type="submission" date="2021-09" db="EMBL/GenBank/DDBJ databases">
        <authorList>
            <person name="Gilroy R."/>
        </authorList>
    </citation>
    <scope>NUCLEOTIDE SEQUENCE</scope>
    <source>
        <strain evidence="2">CHK165-8395</strain>
    </source>
</reference>
<keyword evidence="1" id="KW-0472">Membrane</keyword>
<reference evidence="3 4" key="1">
    <citation type="submission" date="2018-08" db="EMBL/GenBank/DDBJ databases">
        <title>A genome reference for cultivated species of the human gut microbiota.</title>
        <authorList>
            <person name="Zou Y."/>
            <person name="Xue W."/>
            <person name="Luo G."/>
        </authorList>
    </citation>
    <scope>NUCLEOTIDE SEQUENCE [LARGE SCALE GENOMIC DNA]</scope>
    <source>
        <strain evidence="3 4">AF24-2</strain>
    </source>
</reference>
<keyword evidence="4" id="KW-1185">Reference proteome</keyword>
<feature type="transmembrane region" description="Helical" evidence="1">
    <location>
        <begin position="152"/>
        <end position="172"/>
    </location>
</feature>
<keyword evidence="1" id="KW-0812">Transmembrane</keyword>
<keyword evidence="1" id="KW-1133">Transmembrane helix</keyword>
<name>A0A412GH30_9BACT</name>
<protein>
    <submittedName>
        <fullName evidence="3">DUF4199 domain-containing protein</fullName>
    </submittedName>
</protein>
<dbReference type="RefSeq" id="WP_022125412.1">
    <property type="nucleotide sequence ID" value="NZ_CALUHW010000087.1"/>
</dbReference>
<sequence>MPTDKPITLQEHAMRFGTFMGIFWIFKFIFLPLGFTIPLLQLLFVLLTLFVPVLGYIYVRKFRNTYCNGEISFFRAFLFTLYMYLFAALLAAVAHYVYFRFIDQGFLADSYLQQLESIKASAQGEMVSSIDQLIQAFDTISSLTPLQLTFQLIFQNIFYGILLAIPTGLVAMKQKKRF</sequence>
<proteinExistence type="predicted"/>
<feature type="transmembrane region" description="Helical" evidence="1">
    <location>
        <begin position="71"/>
        <end position="98"/>
    </location>
</feature>
<comment type="caution">
    <text evidence="3">The sequence shown here is derived from an EMBL/GenBank/DDBJ whole genome shotgun (WGS) entry which is preliminary data.</text>
</comment>
<dbReference type="AlphaFoldDB" id="A0A412GH30"/>
<evidence type="ECO:0000256" key="1">
    <source>
        <dbReference type="SAM" id="Phobius"/>
    </source>
</evidence>
<accession>A0A412GH30</accession>